<dbReference type="GO" id="GO:0003684">
    <property type="term" value="F:damaged DNA binding"/>
    <property type="evidence" value="ECO:0007669"/>
    <property type="project" value="InterPro"/>
</dbReference>
<dbReference type="Proteomes" id="UP000051450">
    <property type="component" value="Unassembled WGS sequence"/>
</dbReference>
<comment type="caution">
    <text evidence="16">The sequence shown here is derived from an EMBL/GenBank/DDBJ whole genome shotgun (WGS) entry which is preliminary data.</text>
</comment>
<evidence type="ECO:0000256" key="1">
    <source>
        <dbReference type="ARBA" id="ARBA00004496"/>
    </source>
</evidence>
<dbReference type="InterPro" id="IPR047112">
    <property type="entry name" value="RecG/Mfd"/>
</dbReference>
<dbReference type="InterPro" id="IPR027417">
    <property type="entry name" value="P-loop_NTPase"/>
</dbReference>
<dbReference type="GO" id="GO:0005737">
    <property type="term" value="C:cytoplasm"/>
    <property type="evidence" value="ECO:0007669"/>
    <property type="project" value="UniProtKB-SubCell"/>
</dbReference>
<dbReference type="InterPro" id="IPR036101">
    <property type="entry name" value="CarD-like/TRCF_RID_sf"/>
</dbReference>
<dbReference type="SUPFAM" id="SSF141259">
    <property type="entry name" value="CarD-like"/>
    <property type="match status" value="1"/>
</dbReference>
<evidence type="ECO:0000256" key="4">
    <source>
        <dbReference type="ARBA" id="ARBA00022763"/>
    </source>
</evidence>
<proteinExistence type="inferred from homology"/>
<dbReference type="Pfam" id="PF02559">
    <property type="entry name" value="CarD_TRCF_RID"/>
    <property type="match status" value="1"/>
</dbReference>
<dbReference type="STRING" id="1423719.FC66_GL001303"/>
<accession>A0A0R1HPR2</accession>
<evidence type="ECO:0000256" key="3">
    <source>
        <dbReference type="ARBA" id="ARBA00022741"/>
    </source>
</evidence>
<dbReference type="Pfam" id="PF00271">
    <property type="entry name" value="Helicase_C"/>
    <property type="match status" value="1"/>
</dbReference>
<dbReference type="PROSITE" id="PS51194">
    <property type="entry name" value="HELICASE_CTER"/>
    <property type="match status" value="1"/>
</dbReference>
<dbReference type="InterPro" id="IPR014001">
    <property type="entry name" value="Helicase_ATP-bd"/>
</dbReference>
<dbReference type="SUPFAM" id="SSF52540">
    <property type="entry name" value="P-loop containing nucleoside triphosphate hydrolases"/>
    <property type="match status" value="4"/>
</dbReference>
<dbReference type="NCBIfam" id="TIGR00580">
    <property type="entry name" value="mfd"/>
    <property type="match status" value="1"/>
</dbReference>
<dbReference type="PATRIC" id="fig|1423719.4.peg.1324"/>
<dbReference type="SMART" id="SM00982">
    <property type="entry name" value="TRCF"/>
    <property type="match status" value="1"/>
</dbReference>
<dbReference type="Gene3D" id="3.40.50.11180">
    <property type="match status" value="1"/>
</dbReference>
<dbReference type="Gene3D" id="3.40.50.300">
    <property type="entry name" value="P-loop containing nucleotide triphosphate hydrolases"/>
    <property type="match status" value="2"/>
</dbReference>
<keyword evidence="17" id="KW-1185">Reference proteome</keyword>
<dbReference type="InterPro" id="IPR005118">
    <property type="entry name" value="TRCF_C"/>
</dbReference>
<keyword evidence="2 13" id="KW-0963">Cytoplasm</keyword>
<comment type="similarity">
    <text evidence="10 13">In the N-terminal section; belongs to the UvrB family.</text>
</comment>
<dbReference type="EC" id="3.6.4.-" evidence="13"/>
<dbReference type="GO" id="GO:0005524">
    <property type="term" value="F:ATP binding"/>
    <property type="evidence" value="ECO:0007669"/>
    <property type="project" value="UniProtKB-UniRule"/>
</dbReference>
<dbReference type="FunFam" id="3.40.50.300:FF:000546">
    <property type="entry name" value="Transcription-repair-coupling factor"/>
    <property type="match status" value="1"/>
</dbReference>
<evidence type="ECO:0000313" key="16">
    <source>
        <dbReference type="EMBL" id="KRK45652.1"/>
    </source>
</evidence>
<evidence type="ECO:0000313" key="17">
    <source>
        <dbReference type="Proteomes" id="UP000051450"/>
    </source>
</evidence>
<evidence type="ECO:0000256" key="2">
    <source>
        <dbReference type="ARBA" id="ARBA00022490"/>
    </source>
</evidence>
<dbReference type="PROSITE" id="PS51192">
    <property type="entry name" value="HELICASE_ATP_BIND_1"/>
    <property type="match status" value="1"/>
</dbReference>
<dbReference type="GO" id="GO:0000716">
    <property type="term" value="P:transcription-coupled nucleotide-excision repair, DNA damage recognition"/>
    <property type="evidence" value="ECO:0007669"/>
    <property type="project" value="UniProtKB-UniRule"/>
</dbReference>
<evidence type="ECO:0000256" key="9">
    <source>
        <dbReference type="ARBA" id="ARBA00023204"/>
    </source>
</evidence>
<dbReference type="HAMAP" id="MF_00969">
    <property type="entry name" value="TRCF"/>
    <property type="match status" value="1"/>
</dbReference>
<comment type="function">
    <text evidence="13">Couples transcription and DNA repair by recognizing RNA polymerase (RNAP) stalled at DNA lesions. Mediates ATP-dependent release of RNAP and its truncated transcript from the DNA, and recruitment of nucleotide excision repair machinery to the damaged site.</text>
</comment>
<comment type="subcellular location">
    <subcellularLocation>
        <location evidence="1 13">Cytoplasm</location>
    </subcellularLocation>
</comment>
<dbReference type="Gene3D" id="2.40.10.170">
    <property type="match status" value="1"/>
</dbReference>
<evidence type="ECO:0000256" key="6">
    <source>
        <dbReference type="ARBA" id="ARBA00022806"/>
    </source>
</evidence>
<sequence>MNLEAMMQSVPGVDNWLTNVEPHTRQLLTGLTGSAKTLMLATIFKHKNKSMLIVTDNLFHATQLNEDLTNFIDEENVLTFPVEELLAAELATSSPEFKSERVQTLQSLLGETPKIVVTSISGLRRFLAPVATWKQATLNLTVGKDIDLKETETQLFTMGYQRQKLVERPGDFAVRGSILDIYPLTVENPIRLDLFDTEIDSLRYFDVTNQRSLENVDQIQVMPATDFIATDEMLLEASKTLKKAYGVEYKRLDSDDQERLESNIMPIMSDFEKGHLSPEHLLFGDIIYQSKTSLLDYLGEDGLVIMDDYPRLLESEKTLKLDEDNWMADKLKTHQVLSTSKFGFELRDLLKNEARAELFLAHFQKGMGNLKFNQLIDVPGHAMQQFFSQMPLLKTEMDRWLKKKQTIIVMVQDKERLNKVSQTLDDFEIPSIMTTLDSLQLEKVQVVEGNLQAGFELPTANLVVVTEHEMFNKVTKKRPKRQTLANAERLKSYQDLKPGDYVVHVNHGIGQFMGMETLEVDGKHQDYMTIAYRDEAKLFIPVTQLNMVQKYVSSESKSPRINKLGGTEWTKTKNKVAAKIEDIADDLVALYAEREAEVGFTFSKDNDYQMEFENAFPYSETEDQIRSSNEIKHDMEQKKPMDRLLIGDVGFGKTEVALRAAFKAIQDHKQVALLVPTTVLAQQHYETMINRFEGFPVEIGILSRFRTKKQLKETTEKMASGALDIVVGTHRILSKDIQFADLGLLIVDEEQRFGVKHKERLKEFKSQVDVLTLTATPIPRTLNMSMLGVRDLSVIETAPLNRYPIQTYVMEQNGGTIRDGIQRELQRGGQVFYLHNRVEDIEKVVSEIEIMVPEASVAYIHGQMTENQLENVLYDFIQGVYDVLVTTTIIETGVDISNANTLFVENADHMGLAQLYQLRGRVGRSSRIAYSYFMYKPNKVLTEVSEKRLEAIKDFTELGSGFKIAMRDLSIRGAGNLLGRQQHGFIDSVGYDLYTQMLTEAVNKKQGKKVDPKSDSEIEINIEAYLPSTYIDDQRQKIEIYKRIRQLDTYDQYLEVQGDLIDRFGEFPTEVNNLMEIGLLKLFADKALVEKIKKDKDQLIVSVSEKGTTLLGTEAIFKALSTTKLKASLKPQGKQMRVILVIQPKMTEEDWLIELQNFVQALSESVGEITVAD</sequence>
<dbReference type="AlphaFoldDB" id="A0A0R1HPR2"/>
<name>A0A0R1HPR2_9LACO</name>
<dbReference type="InterPro" id="IPR001650">
    <property type="entry name" value="Helicase_C-like"/>
</dbReference>
<evidence type="ECO:0000256" key="12">
    <source>
        <dbReference type="ARBA" id="ARBA00070128"/>
    </source>
</evidence>
<dbReference type="OrthoDB" id="9804325at2"/>
<dbReference type="RefSeq" id="WP_057974357.1">
    <property type="nucleotide sequence ID" value="NZ_AZDI01000006.1"/>
</dbReference>
<evidence type="ECO:0000256" key="5">
    <source>
        <dbReference type="ARBA" id="ARBA00022801"/>
    </source>
</evidence>
<dbReference type="Gene3D" id="3.90.1150.50">
    <property type="entry name" value="Transcription-repair-coupling factor, D7 domain"/>
    <property type="match status" value="1"/>
</dbReference>
<dbReference type="GO" id="GO:0003678">
    <property type="term" value="F:DNA helicase activity"/>
    <property type="evidence" value="ECO:0007669"/>
    <property type="project" value="TreeGrafter"/>
</dbReference>
<keyword evidence="7 13" id="KW-0067">ATP-binding</keyword>
<feature type="domain" description="Helicase C-terminal" evidence="15">
    <location>
        <begin position="816"/>
        <end position="970"/>
    </location>
</feature>
<dbReference type="InterPro" id="IPR011545">
    <property type="entry name" value="DEAD/DEAH_box_helicase_dom"/>
</dbReference>
<dbReference type="PANTHER" id="PTHR47964">
    <property type="entry name" value="ATP-DEPENDENT DNA HELICASE HOMOLOG RECG, CHLOROPLASTIC"/>
    <property type="match status" value="1"/>
</dbReference>
<reference evidence="16 17" key="1">
    <citation type="journal article" date="2015" name="Genome Announc.">
        <title>Expanding the biotechnology potential of lactobacilli through comparative genomics of 213 strains and associated genera.</title>
        <authorList>
            <person name="Sun Z."/>
            <person name="Harris H.M."/>
            <person name="McCann A."/>
            <person name="Guo C."/>
            <person name="Argimon S."/>
            <person name="Zhang W."/>
            <person name="Yang X."/>
            <person name="Jeffery I.B."/>
            <person name="Cooney J.C."/>
            <person name="Kagawa T.F."/>
            <person name="Liu W."/>
            <person name="Song Y."/>
            <person name="Salvetti E."/>
            <person name="Wrobel A."/>
            <person name="Rasinkangas P."/>
            <person name="Parkhill J."/>
            <person name="Rea M.C."/>
            <person name="O'Sullivan O."/>
            <person name="Ritari J."/>
            <person name="Douillard F.P."/>
            <person name="Paul Ross R."/>
            <person name="Yang R."/>
            <person name="Briner A.E."/>
            <person name="Felis G.E."/>
            <person name="de Vos W.M."/>
            <person name="Barrangou R."/>
            <person name="Klaenhammer T.R."/>
            <person name="Caufield P.W."/>
            <person name="Cui Y."/>
            <person name="Zhang H."/>
            <person name="O'Toole P.W."/>
        </authorList>
    </citation>
    <scope>NUCLEOTIDE SEQUENCE [LARGE SCALE GENOMIC DNA]</scope>
    <source>
        <strain evidence="16 17">DSM 15638</strain>
    </source>
</reference>
<gene>
    <name evidence="13" type="primary">mfd</name>
    <name evidence="16" type="ORF">FC66_GL001303</name>
</gene>
<keyword evidence="3 13" id="KW-0547">Nucleotide-binding</keyword>
<organism evidence="16 17">
    <name type="scientific">Dellaglioa algida DSM 15638</name>
    <dbReference type="NCBI Taxonomy" id="1423719"/>
    <lineage>
        <taxon>Bacteria</taxon>
        <taxon>Bacillati</taxon>
        <taxon>Bacillota</taxon>
        <taxon>Bacilli</taxon>
        <taxon>Lactobacillales</taxon>
        <taxon>Lactobacillaceae</taxon>
        <taxon>Dellaglioa</taxon>
    </lineage>
</organism>
<dbReference type="SMART" id="SM00487">
    <property type="entry name" value="DEXDc"/>
    <property type="match status" value="1"/>
</dbReference>
<protein>
    <recommendedName>
        <fullName evidence="12 13">Transcription-repair-coupling factor</fullName>
        <shortName evidence="13">TRCF</shortName>
        <ecNumber evidence="13">3.6.4.-</ecNumber>
    </recommendedName>
</protein>
<dbReference type="SMART" id="SM01058">
    <property type="entry name" value="CarD_TRCF"/>
    <property type="match status" value="1"/>
</dbReference>
<dbReference type="GO" id="GO:0006355">
    <property type="term" value="P:regulation of DNA-templated transcription"/>
    <property type="evidence" value="ECO:0007669"/>
    <property type="project" value="UniProtKB-UniRule"/>
</dbReference>
<evidence type="ECO:0000256" key="8">
    <source>
        <dbReference type="ARBA" id="ARBA00023125"/>
    </source>
</evidence>
<dbReference type="SUPFAM" id="SSF143517">
    <property type="entry name" value="TRCF domain-like"/>
    <property type="match status" value="1"/>
</dbReference>
<feature type="domain" description="Helicase ATP-binding" evidence="14">
    <location>
        <begin position="634"/>
        <end position="795"/>
    </location>
</feature>
<evidence type="ECO:0000259" key="15">
    <source>
        <dbReference type="PROSITE" id="PS51194"/>
    </source>
</evidence>
<dbReference type="PANTHER" id="PTHR47964:SF1">
    <property type="entry name" value="ATP-DEPENDENT DNA HELICASE HOMOLOG RECG, CHLOROPLASTIC"/>
    <property type="match status" value="1"/>
</dbReference>
<dbReference type="GO" id="GO:0016787">
    <property type="term" value="F:hydrolase activity"/>
    <property type="evidence" value="ECO:0007669"/>
    <property type="project" value="UniProtKB-KW"/>
</dbReference>
<dbReference type="InterPro" id="IPR003711">
    <property type="entry name" value="CarD-like/TRCF_RID"/>
</dbReference>
<keyword evidence="5 13" id="KW-0378">Hydrolase</keyword>
<evidence type="ECO:0000259" key="14">
    <source>
        <dbReference type="PROSITE" id="PS51192"/>
    </source>
</evidence>
<dbReference type="Pfam" id="PF03461">
    <property type="entry name" value="TRCF"/>
    <property type="match status" value="1"/>
</dbReference>
<keyword evidence="6" id="KW-0347">Helicase</keyword>
<keyword evidence="9 13" id="KW-0234">DNA repair</keyword>
<dbReference type="InterPro" id="IPR037235">
    <property type="entry name" value="TRCF-like_C_D7"/>
</dbReference>
<dbReference type="CDD" id="cd17991">
    <property type="entry name" value="DEXHc_TRCF"/>
    <property type="match status" value="1"/>
</dbReference>
<dbReference type="EMBL" id="AZDI01000006">
    <property type="protein sequence ID" value="KRK45652.1"/>
    <property type="molecule type" value="Genomic_DNA"/>
</dbReference>
<dbReference type="SMART" id="SM00490">
    <property type="entry name" value="HELICc"/>
    <property type="match status" value="1"/>
</dbReference>
<dbReference type="Gene3D" id="3.30.2060.10">
    <property type="entry name" value="Penicillin-binding protein 1b domain"/>
    <property type="match status" value="1"/>
</dbReference>
<keyword evidence="4 13" id="KW-0227">DNA damage</keyword>
<dbReference type="InterPro" id="IPR004576">
    <property type="entry name" value="Mfd"/>
</dbReference>
<comment type="similarity">
    <text evidence="11 13">In the C-terminal section; belongs to the helicase family. RecG subfamily.</text>
</comment>
<evidence type="ECO:0000256" key="13">
    <source>
        <dbReference type="HAMAP-Rule" id="MF_00969"/>
    </source>
</evidence>
<dbReference type="Pfam" id="PF00270">
    <property type="entry name" value="DEAD"/>
    <property type="match status" value="1"/>
</dbReference>
<evidence type="ECO:0000256" key="7">
    <source>
        <dbReference type="ARBA" id="ARBA00022840"/>
    </source>
</evidence>
<evidence type="ECO:0000256" key="11">
    <source>
        <dbReference type="ARBA" id="ARBA00061399"/>
    </source>
</evidence>
<evidence type="ECO:0000256" key="10">
    <source>
        <dbReference type="ARBA" id="ARBA00061104"/>
    </source>
</evidence>
<dbReference type="Pfam" id="PF17757">
    <property type="entry name" value="UvrB_inter"/>
    <property type="match status" value="1"/>
</dbReference>
<dbReference type="InterPro" id="IPR041471">
    <property type="entry name" value="UvrB_inter"/>
</dbReference>
<keyword evidence="8 13" id="KW-0238">DNA-binding</keyword>